<gene>
    <name evidence="1" type="ORF">I5E68_02100</name>
</gene>
<comment type="caution">
    <text evidence="1">The sequence shown here is derived from an EMBL/GenBank/DDBJ whole genome shotgun (WGS) entry which is preliminary data.</text>
</comment>
<evidence type="ECO:0000313" key="1">
    <source>
        <dbReference type="EMBL" id="MBH0111742.1"/>
    </source>
</evidence>
<dbReference type="AlphaFoldDB" id="A0A931MJE8"/>
<proteinExistence type="predicted"/>
<reference evidence="1" key="1">
    <citation type="submission" date="2020-11" db="EMBL/GenBank/DDBJ databases">
        <title>Novosphingobium aureum sp. nov., a marine bacterium isolated from sediment of a salt flat.</title>
        <authorList>
            <person name="Yoo Y."/>
            <person name="Kim J.-J."/>
        </authorList>
    </citation>
    <scope>NUCLEOTIDE SEQUENCE</scope>
    <source>
        <strain evidence="1">YJ-S2-02</strain>
    </source>
</reference>
<name>A0A931MJE8_9SPHN</name>
<evidence type="ECO:0000313" key="2">
    <source>
        <dbReference type="Proteomes" id="UP000617634"/>
    </source>
</evidence>
<organism evidence="1 2">
    <name type="scientific">Novosphingobium aureum</name>
    <dbReference type="NCBI Taxonomy" id="2792964"/>
    <lineage>
        <taxon>Bacteria</taxon>
        <taxon>Pseudomonadati</taxon>
        <taxon>Pseudomonadota</taxon>
        <taxon>Alphaproteobacteria</taxon>
        <taxon>Sphingomonadales</taxon>
        <taxon>Sphingomonadaceae</taxon>
        <taxon>Novosphingobium</taxon>
    </lineage>
</organism>
<accession>A0A931MJE8</accession>
<dbReference type="Proteomes" id="UP000617634">
    <property type="component" value="Unassembled WGS sequence"/>
</dbReference>
<protein>
    <submittedName>
        <fullName evidence="1">Uncharacterized protein</fullName>
    </submittedName>
</protein>
<sequence>MTDPQPSPQPSEGPEALARPQRRLLARLFNARSAPVLVEGREFLTFQQAKRYLMSLEGEAREAAYLAMKAQADRDRSTEG</sequence>
<dbReference type="EMBL" id="JADZGI010000001">
    <property type="protein sequence ID" value="MBH0111742.1"/>
    <property type="molecule type" value="Genomic_DNA"/>
</dbReference>
<keyword evidence="2" id="KW-1185">Reference proteome</keyword>
<dbReference type="RefSeq" id="WP_197160304.1">
    <property type="nucleotide sequence ID" value="NZ_JADZGI010000001.1"/>
</dbReference>